<dbReference type="PROSITE" id="PS00329">
    <property type="entry name" value="HSP70_2"/>
    <property type="match status" value="1"/>
</dbReference>
<dbReference type="Pfam" id="PF00012">
    <property type="entry name" value="HSP70"/>
    <property type="match status" value="1"/>
</dbReference>
<proteinExistence type="predicted"/>
<keyword evidence="2" id="KW-0067">ATP-binding</keyword>
<dbReference type="PROSITE" id="PS01036">
    <property type="entry name" value="HSP70_3"/>
    <property type="match status" value="1"/>
</dbReference>
<evidence type="ECO:0000256" key="2">
    <source>
        <dbReference type="ARBA" id="ARBA00022840"/>
    </source>
</evidence>
<dbReference type="Gene3D" id="3.30.420.40">
    <property type="match status" value="2"/>
</dbReference>
<dbReference type="Proteomes" id="UP001341840">
    <property type="component" value="Unassembled WGS sequence"/>
</dbReference>
<evidence type="ECO:0000313" key="4">
    <source>
        <dbReference type="Proteomes" id="UP001341840"/>
    </source>
</evidence>
<dbReference type="InterPro" id="IPR013126">
    <property type="entry name" value="Hsp_70_fam"/>
</dbReference>
<dbReference type="InterPro" id="IPR018181">
    <property type="entry name" value="Heat_shock_70_CS"/>
</dbReference>
<name>A0ABU6T2U9_9FABA</name>
<accession>A0ABU6T2U9</accession>
<gene>
    <name evidence="3" type="ORF">PIB30_002832</name>
</gene>
<evidence type="ECO:0000313" key="3">
    <source>
        <dbReference type="EMBL" id="MED6143010.1"/>
    </source>
</evidence>
<evidence type="ECO:0000256" key="1">
    <source>
        <dbReference type="ARBA" id="ARBA00022741"/>
    </source>
</evidence>
<protein>
    <submittedName>
        <fullName evidence="3">Uncharacterized protein</fullName>
    </submittedName>
</protein>
<dbReference type="PANTHER" id="PTHR19375">
    <property type="entry name" value="HEAT SHOCK PROTEIN 70KDA"/>
    <property type="match status" value="1"/>
</dbReference>
<comment type="caution">
    <text evidence="3">The sequence shown here is derived from an EMBL/GenBank/DDBJ whole genome shotgun (WGS) entry which is preliminary data.</text>
</comment>
<dbReference type="InterPro" id="IPR029047">
    <property type="entry name" value="HSP70_peptide-bd_sf"/>
</dbReference>
<dbReference type="SUPFAM" id="SSF53067">
    <property type="entry name" value="Actin-like ATPase domain"/>
    <property type="match status" value="1"/>
</dbReference>
<dbReference type="EMBL" id="JASCZI010090626">
    <property type="protein sequence ID" value="MED6143010.1"/>
    <property type="molecule type" value="Genomic_DNA"/>
</dbReference>
<dbReference type="SUPFAM" id="SSF100920">
    <property type="entry name" value="Heat shock protein 70kD (HSP70), peptide-binding domain"/>
    <property type="match status" value="1"/>
</dbReference>
<dbReference type="PRINTS" id="PR00301">
    <property type="entry name" value="HEATSHOCK70"/>
</dbReference>
<dbReference type="Gene3D" id="2.60.34.10">
    <property type="entry name" value="Substrate Binding Domain Of DNAk, Chain A, domain 1"/>
    <property type="match status" value="1"/>
</dbReference>
<keyword evidence="1" id="KW-0547">Nucleotide-binding</keyword>
<dbReference type="InterPro" id="IPR043129">
    <property type="entry name" value="ATPase_NBD"/>
</dbReference>
<sequence length="378" mass="42261">MGSTNQGARHRRDDVLSLPDPPVILKGPQNYLQWRRAMKLELERIGMLSILDETVRVPAVVLGNRDYNNEEKLPKMPIINEPTAAALAYGLQKRSNCSEERNVFVFDLGGGTFDVSLVTIKDVYQIKATAGDTHLGGEDFDNRMIDYFVKEFNKKHNVDISENPRSLRRLRTACERAKMNLSFAKQTTIEVDSLFQGTDFYSLITRSRFEELNKDLFVKCMDTVEKCLDDAKVDKNNVHDVVLVGGSSRIPKLQELLQEFFLVKDLSKGINPDEAVAYGAAVQAALLSESMNTALDLVLLDVTPLSLGISTKGDVMCVFIPRNSVLPTKHEKLLGTLEDNQSTAKIAVYEGERSRASDNNLLGLFCFLILILRRGATL</sequence>
<keyword evidence="4" id="KW-1185">Reference proteome</keyword>
<reference evidence="3 4" key="1">
    <citation type="journal article" date="2023" name="Plants (Basel)">
        <title>Bridging the Gap: Combining Genomics and Transcriptomics Approaches to Understand Stylosanthes scabra, an Orphan Legume from the Brazilian Caatinga.</title>
        <authorList>
            <person name="Ferreira-Neto J.R.C."/>
            <person name="da Silva M.D."/>
            <person name="Binneck E."/>
            <person name="de Melo N.F."/>
            <person name="da Silva R.H."/>
            <person name="de Melo A.L.T.M."/>
            <person name="Pandolfi V."/>
            <person name="Bustamante F.O."/>
            <person name="Brasileiro-Vidal A.C."/>
            <person name="Benko-Iseppon A.M."/>
        </authorList>
    </citation>
    <scope>NUCLEOTIDE SEQUENCE [LARGE SCALE GENOMIC DNA]</scope>
    <source>
        <tissue evidence="3">Leaves</tissue>
    </source>
</reference>
<dbReference type="Gene3D" id="3.90.640.10">
    <property type="entry name" value="Actin, Chain A, domain 4"/>
    <property type="match status" value="1"/>
</dbReference>
<organism evidence="3 4">
    <name type="scientific">Stylosanthes scabra</name>
    <dbReference type="NCBI Taxonomy" id="79078"/>
    <lineage>
        <taxon>Eukaryota</taxon>
        <taxon>Viridiplantae</taxon>
        <taxon>Streptophyta</taxon>
        <taxon>Embryophyta</taxon>
        <taxon>Tracheophyta</taxon>
        <taxon>Spermatophyta</taxon>
        <taxon>Magnoliopsida</taxon>
        <taxon>eudicotyledons</taxon>
        <taxon>Gunneridae</taxon>
        <taxon>Pentapetalae</taxon>
        <taxon>rosids</taxon>
        <taxon>fabids</taxon>
        <taxon>Fabales</taxon>
        <taxon>Fabaceae</taxon>
        <taxon>Papilionoideae</taxon>
        <taxon>50 kb inversion clade</taxon>
        <taxon>dalbergioids sensu lato</taxon>
        <taxon>Dalbergieae</taxon>
        <taxon>Pterocarpus clade</taxon>
        <taxon>Stylosanthes</taxon>
    </lineage>
</organism>